<feature type="region of interest" description="Disordered" evidence="1">
    <location>
        <begin position="1"/>
        <end position="20"/>
    </location>
</feature>
<accession>A0ABS5L221</accession>
<proteinExistence type="predicted"/>
<feature type="compositionally biased region" description="Low complexity" evidence="1">
    <location>
        <begin position="10"/>
        <end position="20"/>
    </location>
</feature>
<dbReference type="Proteomes" id="UP000730482">
    <property type="component" value="Unassembled WGS sequence"/>
</dbReference>
<reference evidence="2 3" key="1">
    <citation type="submission" date="2020-02" db="EMBL/GenBank/DDBJ databases">
        <title>Acidophilic actinobacteria isolated from forest soil.</title>
        <authorList>
            <person name="Golinska P."/>
        </authorList>
    </citation>
    <scope>NUCLEOTIDE SEQUENCE [LARGE SCALE GENOMIC DNA]</scope>
    <source>
        <strain evidence="2 3">NL8</strain>
    </source>
</reference>
<evidence type="ECO:0000313" key="2">
    <source>
        <dbReference type="EMBL" id="MBS2552224.1"/>
    </source>
</evidence>
<organism evidence="2 3">
    <name type="scientific">Catenulispora pinistramenti</name>
    <dbReference type="NCBI Taxonomy" id="2705254"/>
    <lineage>
        <taxon>Bacteria</taxon>
        <taxon>Bacillati</taxon>
        <taxon>Actinomycetota</taxon>
        <taxon>Actinomycetes</taxon>
        <taxon>Catenulisporales</taxon>
        <taxon>Catenulisporaceae</taxon>
        <taxon>Catenulispora</taxon>
    </lineage>
</organism>
<keyword evidence="3" id="KW-1185">Reference proteome</keyword>
<name>A0ABS5L221_9ACTN</name>
<sequence>MNSPGRDNGDQSFGSFGDPGDDGGFMVVVVPDDISALDAEVRAYRREVAWAKARAKTGAVLAWPFRAAARLGRRIGHALRFLVFWRRFPGDI</sequence>
<evidence type="ECO:0000313" key="3">
    <source>
        <dbReference type="Proteomes" id="UP000730482"/>
    </source>
</evidence>
<gene>
    <name evidence="2" type="ORF">KGQ19_35755</name>
</gene>
<evidence type="ECO:0000256" key="1">
    <source>
        <dbReference type="SAM" id="MobiDB-lite"/>
    </source>
</evidence>
<comment type="caution">
    <text evidence="2">The sequence shown here is derived from an EMBL/GenBank/DDBJ whole genome shotgun (WGS) entry which is preliminary data.</text>
</comment>
<dbReference type="RefSeq" id="WP_212017599.1">
    <property type="nucleotide sequence ID" value="NZ_JAAFYZ010000177.1"/>
</dbReference>
<protein>
    <submittedName>
        <fullName evidence="2">Uncharacterized protein</fullName>
    </submittedName>
</protein>
<dbReference type="EMBL" id="JAAFYZ010000177">
    <property type="protein sequence ID" value="MBS2552224.1"/>
    <property type="molecule type" value="Genomic_DNA"/>
</dbReference>